<proteinExistence type="predicted"/>
<evidence type="ECO:0000313" key="4">
    <source>
        <dbReference type="Proteomes" id="UP000807353"/>
    </source>
</evidence>
<organism evidence="3 4">
    <name type="scientific">Collybia nuda</name>
    <dbReference type="NCBI Taxonomy" id="64659"/>
    <lineage>
        <taxon>Eukaryota</taxon>
        <taxon>Fungi</taxon>
        <taxon>Dikarya</taxon>
        <taxon>Basidiomycota</taxon>
        <taxon>Agaricomycotina</taxon>
        <taxon>Agaricomycetes</taxon>
        <taxon>Agaricomycetidae</taxon>
        <taxon>Agaricales</taxon>
        <taxon>Tricholomatineae</taxon>
        <taxon>Clitocybaceae</taxon>
        <taxon>Collybia</taxon>
    </lineage>
</organism>
<evidence type="ECO:0000256" key="1">
    <source>
        <dbReference type="SAM" id="MobiDB-lite"/>
    </source>
</evidence>
<protein>
    <recommendedName>
        <fullName evidence="2">DUF7330 domain-containing protein</fullName>
    </recommendedName>
</protein>
<dbReference type="Pfam" id="PF24016">
    <property type="entry name" value="DUF7330"/>
    <property type="match status" value="1"/>
</dbReference>
<dbReference type="OrthoDB" id="2593559at2759"/>
<gene>
    <name evidence="3" type="ORF">BDZ94DRAFT_1263597</name>
</gene>
<evidence type="ECO:0000259" key="2">
    <source>
        <dbReference type="Pfam" id="PF24016"/>
    </source>
</evidence>
<dbReference type="EMBL" id="MU150283">
    <property type="protein sequence ID" value="KAF9461533.1"/>
    <property type="molecule type" value="Genomic_DNA"/>
</dbReference>
<feature type="domain" description="DUF7330" evidence="2">
    <location>
        <begin position="54"/>
        <end position="220"/>
    </location>
</feature>
<sequence length="255" mass="28325">MVADTQNHENQERDKASLCSGPRTQFPRYGPSSVPKSTTSPRGPIPNLSVNQIHLPTWSKPLTGSFYIDPRIRSLASGTEAPKARIKQPSHASFRTRGGIITLSLGTTGYVKETPKALVLVSSYTGNITINLSPALPIKPRIELEVFSRREDIVLSLPDSFCGMIHMRTRRGHLQFLPAIAAIMRVLNYTDDEALILLGNQTISKSNPRDDETLDICRLSPADGRLILGLWERDKFPEPNVGFWRKLGSMFSETS</sequence>
<dbReference type="AlphaFoldDB" id="A0A9P5Y3B2"/>
<comment type="caution">
    <text evidence="3">The sequence shown here is derived from an EMBL/GenBank/DDBJ whole genome shotgun (WGS) entry which is preliminary data.</text>
</comment>
<reference evidence="3" key="1">
    <citation type="submission" date="2020-11" db="EMBL/GenBank/DDBJ databases">
        <authorList>
            <consortium name="DOE Joint Genome Institute"/>
            <person name="Ahrendt S."/>
            <person name="Riley R."/>
            <person name="Andreopoulos W."/>
            <person name="Labutti K."/>
            <person name="Pangilinan J."/>
            <person name="Ruiz-Duenas F.J."/>
            <person name="Barrasa J.M."/>
            <person name="Sanchez-Garcia M."/>
            <person name="Camarero S."/>
            <person name="Miyauchi S."/>
            <person name="Serrano A."/>
            <person name="Linde D."/>
            <person name="Babiker R."/>
            <person name="Drula E."/>
            <person name="Ayuso-Fernandez I."/>
            <person name="Pacheco R."/>
            <person name="Padilla G."/>
            <person name="Ferreira P."/>
            <person name="Barriuso J."/>
            <person name="Kellner H."/>
            <person name="Castanera R."/>
            <person name="Alfaro M."/>
            <person name="Ramirez L."/>
            <person name="Pisabarro A.G."/>
            <person name="Kuo A."/>
            <person name="Tritt A."/>
            <person name="Lipzen A."/>
            <person name="He G."/>
            <person name="Yan M."/>
            <person name="Ng V."/>
            <person name="Cullen D."/>
            <person name="Martin F."/>
            <person name="Rosso M.-N."/>
            <person name="Henrissat B."/>
            <person name="Hibbett D."/>
            <person name="Martinez A.T."/>
            <person name="Grigoriev I.V."/>
        </authorList>
    </citation>
    <scope>NUCLEOTIDE SEQUENCE</scope>
    <source>
        <strain evidence="3">CBS 247.69</strain>
    </source>
</reference>
<dbReference type="Proteomes" id="UP000807353">
    <property type="component" value="Unassembled WGS sequence"/>
</dbReference>
<feature type="compositionally biased region" description="Basic and acidic residues" evidence="1">
    <location>
        <begin position="1"/>
        <end position="16"/>
    </location>
</feature>
<name>A0A9P5Y3B2_9AGAR</name>
<dbReference type="InterPro" id="IPR055754">
    <property type="entry name" value="DUF7330"/>
</dbReference>
<accession>A0A9P5Y3B2</accession>
<keyword evidence="4" id="KW-1185">Reference proteome</keyword>
<evidence type="ECO:0000313" key="3">
    <source>
        <dbReference type="EMBL" id="KAF9461533.1"/>
    </source>
</evidence>
<feature type="region of interest" description="Disordered" evidence="1">
    <location>
        <begin position="1"/>
        <end position="47"/>
    </location>
</feature>